<reference evidence="2" key="1">
    <citation type="submission" date="2022-12" db="EMBL/GenBank/DDBJ databases">
        <authorList>
            <person name="Webb A."/>
        </authorList>
    </citation>
    <scope>NUCLEOTIDE SEQUENCE</scope>
    <source>
        <strain evidence="2">Pf2</strain>
    </source>
</reference>
<sequence>MNPTAILCTLCLPDFLPLVSVLKTNATFTTRLKHEAQNGLDFARLFSKQKDVEEVEDAAIADDFNELFSYVEQKGTKRVDINVIPDKNDDDNTSSTWTQLKTKTDSSIEKSGRGERVAMLLKIFLTLKNKESVESVEGSSTWDSLADCEDVENVELVADLFTALGRI</sequence>
<keyword evidence="1" id="KW-0732">Signal</keyword>
<comment type="caution">
    <text evidence="2">The sequence shown here is derived from an EMBL/GenBank/DDBJ whole genome shotgun (WGS) entry which is preliminary data.</text>
</comment>
<name>A0AAV0UBY2_9STRA</name>
<proteinExistence type="predicted"/>
<evidence type="ECO:0000313" key="2">
    <source>
        <dbReference type="EMBL" id="CAI5734507.1"/>
    </source>
</evidence>
<accession>A0AAV0UBY2</accession>
<evidence type="ECO:0000313" key="3">
    <source>
        <dbReference type="Proteomes" id="UP001159659"/>
    </source>
</evidence>
<dbReference type="AlphaFoldDB" id="A0AAV0UBY2"/>
<dbReference type="EMBL" id="CANTFK010000961">
    <property type="protein sequence ID" value="CAI5734507.1"/>
    <property type="molecule type" value="Genomic_DNA"/>
</dbReference>
<feature type="signal peptide" evidence="1">
    <location>
        <begin position="1"/>
        <end position="21"/>
    </location>
</feature>
<feature type="chain" id="PRO_5043538734" evidence="1">
    <location>
        <begin position="22"/>
        <end position="167"/>
    </location>
</feature>
<protein>
    <submittedName>
        <fullName evidence="2">Uncharacterized protein</fullName>
    </submittedName>
</protein>
<dbReference type="Proteomes" id="UP001159659">
    <property type="component" value="Unassembled WGS sequence"/>
</dbReference>
<evidence type="ECO:0000256" key="1">
    <source>
        <dbReference type="SAM" id="SignalP"/>
    </source>
</evidence>
<gene>
    <name evidence="2" type="ORF">PFR002_LOCUS7503</name>
</gene>
<organism evidence="2 3">
    <name type="scientific">Peronospora farinosa</name>
    <dbReference type="NCBI Taxonomy" id="134698"/>
    <lineage>
        <taxon>Eukaryota</taxon>
        <taxon>Sar</taxon>
        <taxon>Stramenopiles</taxon>
        <taxon>Oomycota</taxon>
        <taxon>Peronosporomycetes</taxon>
        <taxon>Peronosporales</taxon>
        <taxon>Peronosporaceae</taxon>
        <taxon>Peronospora</taxon>
    </lineage>
</organism>